<feature type="domain" description="B30.2/SPRY" evidence="2">
    <location>
        <begin position="358"/>
        <end position="570"/>
    </location>
</feature>
<dbReference type="InterPro" id="IPR013320">
    <property type="entry name" value="ConA-like_dom_sf"/>
</dbReference>
<dbReference type="SUPFAM" id="SSF49899">
    <property type="entry name" value="Concanavalin A-like lectins/glucanases"/>
    <property type="match status" value="1"/>
</dbReference>
<protein>
    <recommendedName>
        <fullName evidence="2">B30.2/SPRY domain-containing protein</fullName>
    </recommendedName>
</protein>
<dbReference type="InterPro" id="IPR001870">
    <property type="entry name" value="B30.2/SPRY"/>
</dbReference>
<accession>A0AAD9JWY6</accession>
<gene>
    <name evidence="3" type="ORF">LSH36_134g05012</name>
</gene>
<dbReference type="Proteomes" id="UP001208570">
    <property type="component" value="Unassembled WGS sequence"/>
</dbReference>
<dbReference type="InterPro" id="IPR043136">
    <property type="entry name" value="B30.2/SPRY_sf"/>
</dbReference>
<keyword evidence="4" id="KW-1185">Reference proteome</keyword>
<dbReference type="AlphaFoldDB" id="A0AAD9JWY6"/>
<dbReference type="Gene3D" id="2.60.120.920">
    <property type="match status" value="2"/>
</dbReference>
<feature type="compositionally biased region" description="Basic and acidic residues" evidence="1">
    <location>
        <begin position="841"/>
        <end position="866"/>
    </location>
</feature>
<evidence type="ECO:0000313" key="4">
    <source>
        <dbReference type="Proteomes" id="UP001208570"/>
    </source>
</evidence>
<evidence type="ECO:0000256" key="1">
    <source>
        <dbReference type="SAM" id="MobiDB-lite"/>
    </source>
</evidence>
<feature type="region of interest" description="Disordered" evidence="1">
    <location>
        <begin position="841"/>
        <end position="886"/>
    </location>
</feature>
<dbReference type="EMBL" id="JAODUP010000134">
    <property type="protein sequence ID" value="KAK2160401.1"/>
    <property type="molecule type" value="Genomic_DNA"/>
</dbReference>
<dbReference type="PROSITE" id="PS50188">
    <property type="entry name" value="B302_SPRY"/>
    <property type="match status" value="1"/>
</dbReference>
<comment type="caution">
    <text evidence="3">The sequence shown here is derived from an EMBL/GenBank/DDBJ whole genome shotgun (WGS) entry which is preliminary data.</text>
</comment>
<dbReference type="InterPro" id="IPR003877">
    <property type="entry name" value="SPRY_dom"/>
</dbReference>
<reference evidence="3" key="1">
    <citation type="journal article" date="2023" name="Mol. Biol. Evol.">
        <title>Third-Generation Sequencing Reveals the Adaptive Role of the Epigenome in Three Deep-Sea Polychaetes.</title>
        <authorList>
            <person name="Perez M."/>
            <person name="Aroh O."/>
            <person name="Sun Y."/>
            <person name="Lan Y."/>
            <person name="Juniper S.K."/>
            <person name="Young C.R."/>
            <person name="Angers B."/>
            <person name="Qian P.Y."/>
        </authorList>
    </citation>
    <scope>NUCLEOTIDE SEQUENCE</scope>
    <source>
        <strain evidence="3">P08H-3</strain>
    </source>
</reference>
<dbReference type="Pfam" id="PF00622">
    <property type="entry name" value="SPRY"/>
    <property type="match status" value="1"/>
</dbReference>
<name>A0AAD9JWY6_9ANNE</name>
<evidence type="ECO:0000259" key="2">
    <source>
        <dbReference type="PROSITE" id="PS50188"/>
    </source>
</evidence>
<organism evidence="3 4">
    <name type="scientific">Paralvinella palmiformis</name>
    <dbReference type="NCBI Taxonomy" id="53620"/>
    <lineage>
        <taxon>Eukaryota</taxon>
        <taxon>Metazoa</taxon>
        <taxon>Spiralia</taxon>
        <taxon>Lophotrochozoa</taxon>
        <taxon>Annelida</taxon>
        <taxon>Polychaeta</taxon>
        <taxon>Sedentaria</taxon>
        <taxon>Canalipalpata</taxon>
        <taxon>Terebellida</taxon>
        <taxon>Terebelliformia</taxon>
        <taxon>Alvinellidae</taxon>
        <taxon>Paralvinella</taxon>
    </lineage>
</organism>
<evidence type="ECO:0000313" key="3">
    <source>
        <dbReference type="EMBL" id="KAK2160401.1"/>
    </source>
</evidence>
<sequence length="886" mass="99700">MHERLYRCASDIQFEDSPPQLGKVVQVKLKPFSETCNYLQYQRPLTSEHPCFFAKIISFGPKSNVSIGVAGPDIEDDVHPGNWNNSVGYKNCGICYTYHYSSGNTKGKPFCVGDVFGVMVTYFGKDMSTVMFLNNSVPVATRYLFEADHTRFLPTVALENGPIELGLLWPEAVEPNISKTLTFPVEFISRWICPPQVNHDTTNNIYTCTDPTLTDTVIQCPLPLSNDVHHYEVIVCEVSEDGAGPTIGIATCSPLIPTPTCPILNDFFKWHPDGKCDKSIIWTLVFLFFGVLKISVGQRMGWGIHYDPKKSTHTNFDHQMEQLVLCYVSIDAKIVYAKMMIQPPGGWYPICVLHPYASKVQVDMASNPKPVVTEYLDDLYNKLSPEARKLIEEDKKNRFVGKNMLRKSAAIEISTQERLFHARLPKDKKGIHVIQFTRPLTPKHNYFRVSVKSSGDISVVCVGIASPDFPLNRYPGRFQNTMGYHSRDGKLYYNDKDNGNMMGKRFGKGDTVGLEVEVFEKRMSIVLANKNGRPVGTRYLTESNHDFFLPTIAICGNGSEVTLDIVWQNQILGPPVFDVTNISSWCLPEGALVDVDNNIVYVDEGHQEAEAIQAPYSLHRAYNHFEVELIDHFDEDTPPPAIALCTASPFDPTPKSNFKQDFIRFWATGEAQKAVKKGDLMGWGMLYPDSTTSEDEEQLVICYLTINRNVALTRVMYQPPGGFYPVVLLPPGVKRVKLNFEATLITEHPFTDDAVEELIVEAKLMIEDEERHLASGSDPEDWDSEENKAKYLKPLPQMKPGRNAMSKFRETAELELVKQKTGERMANLVELMIQQERILKGESNETGEHGVANTKHEETSSMDKTIDMQGSGRPRSGHVSKTCTIL</sequence>
<proteinExistence type="predicted"/>